<proteinExistence type="predicted"/>
<dbReference type="OrthoDB" id="5198708at2"/>
<keyword evidence="5" id="KW-0560">Oxidoreductase</keyword>
<dbReference type="EMBL" id="CP034438">
    <property type="protein sequence ID" value="AZN29991.1"/>
    <property type="molecule type" value="Genomic_DNA"/>
</dbReference>
<evidence type="ECO:0000256" key="6">
    <source>
        <dbReference type="ARBA" id="ARBA00023027"/>
    </source>
</evidence>
<keyword evidence="4" id="KW-0521">NADP</keyword>
<dbReference type="AlphaFoldDB" id="A0A3Q8WTJ8"/>
<dbReference type="InterPro" id="IPR016205">
    <property type="entry name" value="Glycerol_DH"/>
</dbReference>
<evidence type="ECO:0000313" key="11">
    <source>
        <dbReference type="Proteomes" id="UP000270021"/>
    </source>
</evidence>
<dbReference type="Proteomes" id="UP000270021">
    <property type="component" value="Chromosome"/>
</dbReference>
<evidence type="ECO:0000256" key="4">
    <source>
        <dbReference type="ARBA" id="ARBA00022857"/>
    </source>
</evidence>
<accession>A0A3Q8WTJ8</accession>
<evidence type="ECO:0000313" key="10">
    <source>
        <dbReference type="EMBL" id="AZN29991.1"/>
    </source>
</evidence>
<dbReference type="KEGG" id="fsl:EJO69_06470"/>
<keyword evidence="6" id="KW-0520">NAD</keyword>
<keyword evidence="7" id="KW-0443">Lipid metabolism</keyword>
<keyword evidence="11" id="KW-1185">Reference proteome</keyword>
<dbReference type="PANTHER" id="PTHR43616:SF5">
    <property type="entry name" value="GLYCEROL DEHYDROGENASE 1"/>
    <property type="match status" value="1"/>
</dbReference>
<dbReference type="GO" id="GO:0016614">
    <property type="term" value="F:oxidoreductase activity, acting on CH-OH group of donors"/>
    <property type="evidence" value="ECO:0007669"/>
    <property type="project" value="InterPro"/>
</dbReference>
<organism evidence="10 11">
    <name type="scientific">Flaviflexus salsibiostraticola</name>
    <dbReference type="NCBI Taxonomy" id="1282737"/>
    <lineage>
        <taxon>Bacteria</taxon>
        <taxon>Bacillati</taxon>
        <taxon>Actinomycetota</taxon>
        <taxon>Actinomycetes</taxon>
        <taxon>Actinomycetales</taxon>
        <taxon>Actinomycetaceae</taxon>
        <taxon>Flaviflexus</taxon>
    </lineage>
</organism>
<dbReference type="InterPro" id="IPR032837">
    <property type="entry name" value="G1PDH"/>
</dbReference>
<dbReference type="Pfam" id="PF13685">
    <property type="entry name" value="Fe-ADH_2"/>
    <property type="match status" value="1"/>
</dbReference>
<reference evidence="10 11" key="1">
    <citation type="submission" date="2018-12" db="EMBL/GenBank/DDBJ databases">
        <title>Complete genome sequence of Flaviflexus salsibiostraticola KCTC 33148.</title>
        <authorList>
            <person name="Bae J.-W."/>
        </authorList>
    </citation>
    <scope>NUCLEOTIDE SEQUENCE [LARGE SCALE GENOMIC DNA]</scope>
    <source>
        <strain evidence="10 11">KCTC 33148</strain>
    </source>
</reference>
<dbReference type="Gene3D" id="1.20.1090.10">
    <property type="entry name" value="Dehydroquinate synthase-like - alpha domain"/>
    <property type="match status" value="1"/>
</dbReference>
<keyword evidence="9" id="KW-1208">Phospholipid metabolism</keyword>
<protein>
    <submittedName>
        <fullName evidence="10">Iron-containing alcohol dehydrogenase</fullName>
    </submittedName>
</protein>
<keyword evidence="3" id="KW-0479">Metal-binding</keyword>
<dbReference type="PANTHER" id="PTHR43616">
    <property type="entry name" value="GLYCEROL DEHYDROGENASE"/>
    <property type="match status" value="1"/>
</dbReference>
<keyword evidence="8" id="KW-0594">Phospholipid biosynthesis</keyword>
<sequence length="490" mass="53178">MVAPLCAAMFHGRTNSQEIRRNATMTADTANEIAQGTELLNTVLERTPTTRVVSFGYDTALNIGQLIRDHHGNRQVVCIADETTWAAAGDRVDHSLSSLDQANRIVLPARPRPYANIELVHRVRDALAETPGALPIAIGSGTINDAVKLAAAELETPYWVVGSAPSMDGYTAAGASISKDGFKQNMACPAPYGVIMDLDILKTAPQIMWASGFGDMIGKISALADWRIADTVGVESVDPWVWELAERSALDALSDPAGVGARSESALPSLTVGLLMSGLSIQAYNSSRPGSGAEHMFSHMWEMDHVGLDFDPPLSHGAKVGIGSVLVAALYDELLELDLAATDITARLSQWPSVNEALTLVNALHSTDAMRSVADSQLPKKHPDLHELERRLRAAVAAWPMLRTELRRLMKPADEIRDSLVKAGAHHHPQQVGLDRDRIRVDYLRLRSTRDRYTSVDLAEETGILPGIVDTMFGPGGIWQEWPAESRSIN</sequence>
<dbReference type="SUPFAM" id="SSF56796">
    <property type="entry name" value="Dehydroquinate synthase-like"/>
    <property type="match status" value="1"/>
</dbReference>
<evidence type="ECO:0000256" key="1">
    <source>
        <dbReference type="ARBA" id="ARBA00022490"/>
    </source>
</evidence>
<name>A0A3Q8WTJ8_9ACTO</name>
<evidence type="ECO:0000256" key="5">
    <source>
        <dbReference type="ARBA" id="ARBA00023002"/>
    </source>
</evidence>
<dbReference type="GO" id="GO:0046872">
    <property type="term" value="F:metal ion binding"/>
    <property type="evidence" value="ECO:0007669"/>
    <property type="project" value="UniProtKB-KW"/>
</dbReference>
<dbReference type="CDD" id="cd08175">
    <property type="entry name" value="G1PDH"/>
    <property type="match status" value="1"/>
</dbReference>
<dbReference type="Gene3D" id="3.40.50.1970">
    <property type="match status" value="1"/>
</dbReference>
<keyword evidence="1" id="KW-0963">Cytoplasm</keyword>
<evidence type="ECO:0000256" key="9">
    <source>
        <dbReference type="ARBA" id="ARBA00023264"/>
    </source>
</evidence>
<evidence type="ECO:0000256" key="3">
    <source>
        <dbReference type="ARBA" id="ARBA00022723"/>
    </source>
</evidence>
<dbReference type="GO" id="GO:0008654">
    <property type="term" value="P:phospholipid biosynthetic process"/>
    <property type="evidence" value="ECO:0007669"/>
    <property type="project" value="UniProtKB-KW"/>
</dbReference>
<evidence type="ECO:0000256" key="2">
    <source>
        <dbReference type="ARBA" id="ARBA00022516"/>
    </source>
</evidence>
<gene>
    <name evidence="10" type="ORF">EJO69_06470</name>
</gene>
<evidence type="ECO:0000256" key="7">
    <source>
        <dbReference type="ARBA" id="ARBA00023098"/>
    </source>
</evidence>
<keyword evidence="2" id="KW-0444">Lipid biosynthesis</keyword>
<evidence type="ECO:0000256" key="8">
    <source>
        <dbReference type="ARBA" id="ARBA00023209"/>
    </source>
</evidence>